<sequence>MVTTRLLKMYKLEYTGAIAFLFISTFTCSFAVEPLKTRLVGGSGSHEGRVEVLYDGAWGTVCDDGWDSADADVVCRSLGFARASTYNHRAAFGQGSGNIVLSEVHCSSADTNLAYCTHSGYLTHTCTHLEDAGVVCVGADPLPTRLVGGSGPHEGRVEVFYDSAWGTVCDDGWDINDAHVVCRTMGYARASAHNLSAAFGQGTGEIILDDVFCIGTEPNLAFCQYNDDGYKAHNCEHDEDAGVICEGLVSVRLQDGNSNREGRVEVLYNGHWGTVCDDEFDFNDAHVVCRMLGFSHAESFSLKFGAGTGEIVVDDLTCDGTEGRIQDCRKKQLGTHNCNHDEDIGVTCAELPVRLVGSSSPNEGRVQLYHEGSWGTICDDQWDMEDATVVCRMLGYPTATEALYGAPFPVRGDVPLGDVLVDQVQCNGDETHISKCGHRGFRQVSCDHTEDAGVICGGKRDFGARLADGPDAAQGRVELFYFGAWGTACHLEWTSADSLVLCKMLGYPGVLDTAYFSSYGPGSGDVLLRQPRCSGKESSLADCNPAYPLGITGCNHSTEVGVTCLRPNDLQVRLVGSQSSNEGRVEVNFEGSWGTVCDDHFDLNDANVVCRMLGYQRASNYSCCGAFGEGFGAIALDEVDCKGTESNLGHCMKNVLGVHDCTHLEDVGVTCTGQDPNALENRSSWKTPLSLTLTYGLIGGLGVLLLIIFAVCCYLVSKMNAYRYRSLRLPQRRPPRRHVYTTNQYGSYAQPAKASGGLYPSLPTAKDASVKVPIKGSANGAAKGPARGSQKGKPESKGIMKPKEKPEKPSVSVVVAGDSKKGMLTSLMEKLNLSR</sequence>
<keyword evidence="8" id="KW-0472">Membrane</keyword>
<dbReference type="GeneID" id="584097"/>
<feature type="disulfide bond" evidence="6">
    <location>
        <begin position="106"/>
        <end position="116"/>
    </location>
</feature>
<dbReference type="Gene3D" id="3.10.250.10">
    <property type="entry name" value="SRCR-like domain"/>
    <property type="match status" value="6"/>
</dbReference>
<reference evidence="10" key="2">
    <citation type="submission" date="2021-01" db="UniProtKB">
        <authorList>
            <consortium name="EnsemblMetazoa"/>
        </authorList>
    </citation>
    <scope>IDENTIFICATION</scope>
</reference>
<dbReference type="OMA" id="TCTHLED"/>
<dbReference type="SUPFAM" id="SSF56487">
    <property type="entry name" value="SRCR-like"/>
    <property type="match status" value="6"/>
</dbReference>
<dbReference type="SMART" id="SM00202">
    <property type="entry name" value="SR"/>
    <property type="match status" value="6"/>
</dbReference>
<evidence type="ECO:0000313" key="11">
    <source>
        <dbReference type="Proteomes" id="UP000007110"/>
    </source>
</evidence>
<dbReference type="PRINTS" id="PR00258">
    <property type="entry name" value="SPERACTRCPTR"/>
</dbReference>
<feature type="region of interest" description="Disordered" evidence="7">
    <location>
        <begin position="776"/>
        <end position="819"/>
    </location>
</feature>
<feature type="disulfide bond" evidence="6">
    <location>
        <begin position="597"/>
        <end position="661"/>
    </location>
</feature>
<feature type="disulfide bond" evidence="6">
    <location>
        <begin position="533"/>
        <end position="543"/>
    </location>
</feature>
<feature type="domain" description="SRCR" evidence="9">
    <location>
        <begin position="144"/>
        <end position="246"/>
    </location>
</feature>
<evidence type="ECO:0000256" key="3">
    <source>
        <dbReference type="ARBA" id="ARBA00023157"/>
    </source>
</evidence>
<feature type="domain" description="SRCR" evidence="9">
    <location>
        <begin position="37"/>
        <end position="137"/>
    </location>
</feature>
<feature type="disulfide bond" evidence="6">
    <location>
        <begin position="318"/>
        <end position="328"/>
    </location>
</feature>
<dbReference type="KEGG" id="spu:584097"/>
<keyword evidence="8" id="KW-0812">Transmembrane</keyword>
<dbReference type="PROSITE" id="PS50287">
    <property type="entry name" value="SRCR_2"/>
    <property type="match status" value="6"/>
</dbReference>
<name>A0A7M7LT22_STRPU</name>
<evidence type="ECO:0000256" key="6">
    <source>
        <dbReference type="PROSITE-ProRule" id="PRU00196"/>
    </source>
</evidence>
<feature type="disulfide bond" evidence="6">
    <location>
        <begin position="75"/>
        <end position="136"/>
    </location>
</feature>
<evidence type="ECO:0000313" key="10">
    <source>
        <dbReference type="EnsemblMetazoa" id="XP_011669130"/>
    </source>
</evidence>
<reference evidence="11" key="1">
    <citation type="submission" date="2015-02" db="EMBL/GenBank/DDBJ databases">
        <title>Genome sequencing for Strongylocentrotus purpuratus.</title>
        <authorList>
            <person name="Murali S."/>
            <person name="Liu Y."/>
            <person name="Vee V."/>
            <person name="English A."/>
            <person name="Wang M."/>
            <person name="Skinner E."/>
            <person name="Han Y."/>
            <person name="Muzny D.M."/>
            <person name="Worley K.C."/>
            <person name="Gibbs R.A."/>
        </authorList>
    </citation>
    <scope>NUCLEOTIDE SEQUENCE</scope>
</reference>
<evidence type="ECO:0000259" key="9">
    <source>
        <dbReference type="PROSITE" id="PS50287"/>
    </source>
</evidence>
<feature type="domain" description="SRCR" evidence="9">
    <location>
        <begin position="572"/>
        <end position="672"/>
    </location>
</feature>
<proteinExistence type="predicted"/>
<dbReference type="FunFam" id="3.10.250.10:FF:000007">
    <property type="entry name" value="Soluble scavenger receptor cysteine-rich domain-containing protein SSC5D"/>
    <property type="match status" value="1"/>
</dbReference>
<dbReference type="Pfam" id="PF00530">
    <property type="entry name" value="SRCR"/>
    <property type="match status" value="6"/>
</dbReference>
<feature type="disulfide bond" evidence="6">
    <location>
        <begin position="426"/>
        <end position="436"/>
    </location>
</feature>
<dbReference type="RefSeq" id="XP_011669130.2">
    <property type="nucleotide sequence ID" value="XM_011670828.2"/>
</dbReference>
<keyword evidence="5" id="KW-0325">Glycoprotein</keyword>
<evidence type="ECO:0000256" key="1">
    <source>
        <dbReference type="ARBA" id="ARBA00022729"/>
    </source>
</evidence>
<feature type="disulfide bond" evidence="6">
    <location>
        <begin position="641"/>
        <end position="651"/>
    </location>
</feature>
<keyword evidence="1" id="KW-0732">Signal</keyword>
<evidence type="ECO:0000256" key="4">
    <source>
        <dbReference type="ARBA" id="ARBA00023170"/>
    </source>
</evidence>
<dbReference type="EnsemblMetazoa" id="XM_011670828">
    <property type="protein sequence ID" value="XP_011669130"/>
    <property type="gene ID" value="LOC584097"/>
</dbReference>
<feature type="disulfide bond" evidence="6">
    <location>
        <begin position="213"/>
        <end position="223"/>
    </location>
</feature>
<feature type="disulfide bond" evidence="6">
    <location>
        <begin position="610"/>
        <end position="671"/>
    </location>
</feature>
<dbReference type="OrthoDB" id="5857313at2759"/>
<feature type="domain" description="SRCR" evidence="9">
    <location>
        <begin position="251"/>
        <end position="349"/>
    </location>
</feature>
<feature type="domain" description="SRCR" evidence="9">
    <location>
        <begin position="464"/>
        <end position="565"/>
    </location>
</feature>
<evidence type="ECO:0000256" key="5">
    <source>
        <dbReference type="ARBA" id="ARBA00023180"/>
    </source>
</evidence>
<dbReference type="PROSITE" id="PS00420">
    <property type="entry name" value="SRCR_1"/>
    <property type="match status" value="3"/>
</dbReference>
<dbReference type="Proteomes" id="UP000007110">
    <property type="component" value="Unassembled WGS sequence"/>
</dbReference>
<evidence type="ECO:0000256" key="2">
    <source>
        <dbReference type="ARBA" id="ARBA00022737"/>
    </source>
</evidence>
<feature type="domain" description="SRCR" evidence="9">
    <location>
        <begin position="353"/>
        <end position="457"/>
    </location>
</feature>
<comment type="caution">
    <text evidence="6">Lacks conserved residue(s) required for the propagation of feature annotation.</text>
</comment>
<keyword evidence="8" id="KW-1133">Transmembrane helix</keyword>
<dbReference type="GO" id="GO:0016020">
    <property type="term" value="C:membrane"/>
    <property type="evidence" value="ECO:0007669"/>
    <property type="project" value="InterPro"/>
</dbReference>
<dbReference type="InterPro" id="IPR036772">
    <property type="entry name" value="SRCR-like_dom_sf"/>
</dbReference>
<keyword evidence="2" id="KW-0677">Repeat</keyword>
<keyword evidence="3 6" id="KW-1015">Disulfide bond</keyword>
<dbReference type="InParanoid" id="A0A7M7LT22"/>
<accession>A0A7M7LT22</accession>
<keyword evidence="4" id="KW-0675">Receptor</keyword>
<dbReference type="InterPro" id="IPR001190">
    <property type="entry name" value="SRCR"/>
</dbReference>
<dbReference type="FunFam" id="3.10.250.10:FF:000006">
    <property type="entry name" value="neurotrypsin isoform X2"/>
    <property type="match status" value="1"/>
</dbReference>
<dbReference type="PANTHER" id="PTHR19331">
    <property type="entry name" value="SCAVENGER RECEPTOR DOMAIN-CONTAINING"/>
    <property type="match status" value="1"/>
</dbReference>
<protein>
    <recommendedName>
        <fullName evidence="9">SRCR domain-containing protein</fullName>
    </recommendedName>
</protein>
<dbReference type="PANTHER" id="PTHR19331:SF465">
    <property type="entry name" value="EGG PEPTIDE SPERACT RECEPTOR"/>
    <property type="match status" value="1"/>
</dbReference>
<feature type="compositionally biased region" description="Basic and acidic residues" evidence="7">
    <location>
        <begin position="792"/>
        <end position="808"/>
    </location>
</feature>
<organism evidence="10 11">
    <name type="scientific">Strongylocentrotus purpuratus</name>
    <name type="common">Purple sea urchin</name>
    <dbReference type="NCBI Taxonomy" id="7668"/>
    <lineage>
        <taxon>Eukaryota</taxon>
        <taxon>Metazoa</taxon>
        <taxon>Echinodermata</taxon>
        <taxon>Eleutherozoa</taxon>
        <taxon>Echinozoa</taxon>
        <taxon>Echinoidea</taxon>
        <taxon>Euechinoidea</taxon>
        <taxon>Echinacea</taxon>
        <taxon>Camarodonta</taxon>
        <taxon>Echinidea</taxon>
        <taxon>Strongylocentrotidae</taxon>
        <taxon>Strongylocentrotus</taxon>
    </lineage>
</organism>
<evidence type="ECO:0000256" key="8">
    <source>
        <dbReference type="SAM" id="Phobius"/>
    </source>
</evidence>
<feature type="disulfide bond" evidence="6">
    <location>
        <begin position="62"/>
        <end position="126"/>
    </location>
</feature>
<dbReference type="AlphaFoldDB" id="A0A7M7LT22"/>
<dbReference type="FunFam" id="3.10.250.10:FF:000011">
    <property type="entry name" value="Scavenger receptor class A member 5"/>
    <property type="match status" value="4"/>
</dbReference>
<keyword evidence="11" id="KW-1185">Reference proteome</keyword>
<feature type="transmembrane region" description="Helical" evidence="8">
    <location>
        <begin position="693"/>
        <end position="716"/>
    </location>
</feature>
<evidence type="ECO:0000256" key="7">
    <source>
        <dbReference type="SAM" id="MobiDB-lite"/>
    </source>
</evidence>